<evidence type="ECO:0000313" key="2">
    <source>
        <dbReference type="EMBL" id="MBV4458454.1"/>
    </source>
</evidence>
<comment type="caution">
    <text evidence="2">The sequence shown here is derived from an EMBL/GenBank/DDBJ whole genome shotgun (WGS) entry which is preliminary data.</text>
</comment>
<evidence type="ECO:0000256" key="1">
    <source>
        <dbReference type="SAM" id="MobiDB-lite"/>
    </source>
</evidence>
<feature type="compositionally biased region" description="Basic and acidic residues" evidence="1">
    <location>
        <begin position="68"/>
        <end position="78"/>
    </location>
</feature>
<sequence>MSHSDSDTLSPAGDALLPTLDLLAPIRRHRLAMAEQAWRRQRDVLAALQTRLTQMADELQRLRQSQQQERREQREQHSHRPLPLHEMNRWLAGEQQAIRRIERFEQHYKALQQEHRQQQHWTDDSRQQLRRRQRDLEKLDCLRDLSREAS</sequence>
<dbReference type="RefSeq" id="WP_217892048.1">
    <property type="nucleotide sequence ID" value="NZ_JAHSTS010000001.1"/>
</dbReference>
<protein>
    <submittedName>
        <fullName evidence="2">Type III secretion protein</fullName>
    </submittedName>
</protein>
<dbReference type="EMBL" id="JAHSTS010000001">
    <property type="protein sequence ID" value="MBV4458454.1"/>
    <property type="molecule type" value="Genomic_DNA"/>
</dbReference>
<proteinExistence type="predicted"/>
<gene>
    <name evidence="2" type="ORF">KVG96_10870</name>
</gene>
<keyword evidence="3" id="KW-1185">Reference proteome</keyword>
<name>A0ABS6PDA5_9PSED</name>
<dbReference type="Proteomes" id="UP000765224">
    <property type="component" value="Unassembled WGS sequence"/>
</dbReference>
<reference evidence="2 3" key="1">
    <citation type="submission" date="2021-06" db="EMBL/GenBank/DDBJ databases">
        <title>Updating the genus Pseudomonas: Description of 43 new species and partition of the Pseudomonas putida group.</title>
        <authorList>
            <person name="Girard L."/>
            <person name="Lood C."/>
            <person name="Vandamme P."/>
            <person name="Rokni-Zadeh H."/>
            <person name="Van Noort V."/>
            <person name="Hofte M."/>
            <person name="Lavigne R."/>
            <person name="De Mot R."/>
        </authorList>
    </citation>
    <scope>NUCLEOTIDE SEQUENCE [LARGE SCALE GENOMIC DNA]</scope>
    <source>
        <strain evidence="2 3">COR58</strain>
    </source>
</reference>
<accession>A0ABS6PDA5</accession>
<evidence type="ECO:0000313" key="3">
    <source>
        <dbReference type="Proteomes" id="UP000765224"/>
    </source>
</evidence>
<organism evidence="2 3">
    <name type="scientific">Pseudomonas ekonensis</name>
    <dbReference type="NCBI Taxonomy" id="2842353"/>
    <lineage>
        <taxon>Bacteria</taxon>
        <taxon>Pseudomonadati</taxon>
        <taxon>Pseudomonadota</taxon>
        <taxon>Gammaproteobacteria</taxon>
        <taxon>Pseudomonadales</taxon>
        <taxon>Pseudomonadaceae</taxon>
        <taxon>Pseudomonas</taxon>
    </lineage>
</organism>
<feature type="region of interest" description="Disordered" evidence="1">
    <location>
        <begin position="58"/>
        <end position="88"/>
    </location>
</feature>